<accession>A0A317SW10</accession>
<organism evidence="2 3">
    <name type="scientific">Tuber magnatum</name>
    <name type="common">white Piedmont truffle</name>
    <dbReference type="NCBI Taxonomy" id="42249"/>
    <lineage>
        <taxon>Eukaryota</taxon>
        <taxon>Fungi</taxon>
        <taxon>Dikarya</taxon>
        <taxon>Ascomycota</taxon>
        <taxon>Pezizomycotina</taxon>
        <taxon>Pezizomycetes</taxon>
        <taxon>Pezizales</taxon>
        <taxon>Tuberaceae</taxon>
        <taxon>Tuber</taxon>
    </lineage>
</organism>
<keyword evidence="3" id="KW-1185">Reference proteome</keyword>
<protein>
    <submittedName>
        <fullName evidence="2">Uncharacterized protein</fullName>
    </submittedName>
</protein>
<feature type="compositionally biased region" description="Basic and acidic residues" evidence="1">
    <location>
        <begin position="81"/>
        <end position="92"/>
    </location>
</feature>
<comment type="caution">
    <text evidence="2">The sequence shown here is derived from an EMBL/GenBank/DDBJ whole genome shotgun (WGS) entry which is preliminary data.</text>
</comment>
<dbReference type="AlphaFoldDB" id="A0A317SW10"/>
<name>A0A317SW10_9PEZI</name>
<evidence type="ECO:0000313" key="3">
    <source>
        <dbReference type="Proteomes" id="UP000246991"/>
    </source>
</evidence>
<gene>
    <name evidence="2" type="ORF">C7212DRAFT_312853</name>
</gene>
<evidence type="ECO:0000313" key="2">
    <source>
        <dbReference type="EMBL" id="PWW77980.1"/>
    </source>
</evidence>
<dbReference type="EMBL" id="PYWC01000018">
    <property type="protein sequence ID" value="PWW77980.1"/>
    <property type="molecule type" value="Genomic_DNA"/>
</dbReference>
<reference evidence="2 3" key="1">
    <citation type="submission" date="2018-03" db="EMBL/GenBank/DDBJ databases">
        <title>Genomes of Pezizomycetes fungi and the evolution of truffles.</title>
        <authorList>
            <person name="Murat C."/>
            <person name="Payen T."/>
            <person name="Noel B."/>
            <person name="Kuo A."/>
            <person name="Martin F.M."/>
        </authorList>
    </citation>
    <scope>NUCLEOTIDE SEQUENCE [LARGE SCALE GENOMIC DNA]</scope>
    <source>
        <strain evidence="2">091103-1</strain>
    </source>
</reference>
<feature type="compositionally biased region" description="Basic and acidic residues" evidence="1">
    <location>
        <begin position="123"/>
        <end position="136"/>
    </location>
</feature>
<sequence length="136" mass="14813">MSFFTQLKRKLKKALSKYSLSSAKKKTSTEGFRALGLGDGTKSTRLCLSCQAVWVRAPFELCISCELSPYVLPFTFEEEESAKKGDDGKDEIGEVGGAPSGECEAQGKSTEEGPTLDNILKGDFPKEIGEGFSWKD</sequence>
<dbReference type="Proteomes" id="UP000246991">
    <property type="component" value="Unassembled WGS sequence"/>
</dbReference>
<proteinExistence type="predicted"/>
<evidence type="ECO:0000256" key="1">
    <source>
        <dbReference type="SAM" id="MobiDB-lite"/>
    </source>
</evidence>
<dbReference type="OrthoDB" id="5489558at2759"/>
<feature type="region of interest" description="Disordered" evidence="1">
    <location>
        <begin position="80"/>
        <end position="136"/>
    </location>
</feature>